<name>A0ABQ0M702_MYCCL</name>
<keyword evidence="6 12" id="KW-0812">Transmembrane</keyword>
<dbReference type="Proteomes" id="UP000815677">
    <property type="component" value="Unassembled WGS sequence"/>
</dbReference>
<evidence type="ECO:0000256" key="1">
    <source>
        <dbReference type="ARBA" id="ARBA00002978"/>
    </source>
</evidence>
<feature type="region of interest" description="Disordered" evidence="11">
    <location>
        <begin position="586"/>
        <end position="637"/>
    </location>
</feature>
<feature type="transmembrane region" description="Helical" evidence="12">
    <location>
        <begin position="799"/>
        <end position="823"/>
    </location>
</feature>
<keyword evidence="15" id="KW-1185">Reference proteome</keyword>
<reference evidence="14" key="1">
    <citation type="submission" date="2014-09" db="EMBL/GenBank/DDBJ databases">
        <title>Genome sequence of the luminous mushroom Mycena chlorophos for searching fungal bioluminescence genes.</title>
        <authorList>
            <person name="Tanaka Y."/>
            <person name="Kasuga D."/>
            <person name="Oba Y."/>
            <person name="Hase S."/>
            <person name="Sato K."/>
            <person name="Oba Y."/>
            <person name="Sakakibara Y."/>
        </authorList>
    </citation>
    <scope>NUCLEOTIDE SEQUENCE</scope>
</reference>
<proteinExistence type="inferred from homology"/>
<feature type="transmembrane region" description="Helical" evidence="12">
    <location>
        <begin position="688"/>
        <end position="717"/>
    </location>
</feature>
<protein>
    <recommendedName>
        <fullName evidence="4">Golgi apparatus membrane protein TVP38</fullName>
    </recommendedName>
    <alternativeName>
        <fullName evidence="5">Golgi apparatus membrane protein tvp38</fullName>
    </alternativeName>
</protein>
<evidence type="ECO:0000256" key="11">
    <source>
        <dbReference type="SAM" id="MobiDB-lite"/>
    </source>
</evidence>
<evidence type="ECO:0000256" key="3">
    <source>
        <dbReference type="ARBA" id="ARBA00008640"/>
    </source>
</evidence>
<feature type="compositionally biased region" description="Acidic residues" evidence="11">
    <location>
        <begin position="340"/>
        <end position="350"/>
    </location>
</feature>
<evidence type="ECO:0000256" key="9">
    <source>
        <dbReference type="ARBA" id="ARBA00023136"/>
    </source>
</evidence>
<dbReference type="InterPro" id="IPR032816">
    <property type="entry name" value="VTT_dom"/>
</dbReference>
<dbReference type="PANTHER" id="PTHR47549">
    <property type="entry name" value="GOLGI APPARATUS MEMBRANE PROTEIN TVP38-RELATED"/>
    <property type="match status" value="1"/>
</dbReference>
<feature type="region of interest" description="Disordered" evidence="11">
    <location>
        <begin position="309"/>
        <end position="350"/>
    </location>
</feature>
<feature type="domain" description="VTT" evidence="13">
    <location>
        <begin position="706"/>
        <end position="820"/>
    </location>
</feature>
<evidence type="ECO:0000256" key="2">
    <source>
        <dbReference type="ARBA" id="ARBA00004653"/>
    </source>
</evidence>
<evidence type="ECO:0000313" key="15">
    <source>
        <dbReference type="Proteomes" id="UP000815677"/>
    </source>
</evidence>
<feature type="compositionally biased region" description="Polar residues" evidence="11">
    <location>
        <begin position="604"/>
        <end position="614"/>
    </location>
</feature>
<dbReference type="PANTHER" id="PTHR47549:SF2">
    <property type="entry name" value="GOLGI APPARATUS MEMBRANE PROTEIN TVP38"/>
    <property type="match status" value="1"/>
</dbReference>
<evidence type="ECO:0000256" key="12">
    <source>
        <dbReference type="SAM" id="Phobius"/>
    </source>
</evidence>
<evidence type="ECO:0000256" key="8">
    <source>
        <dbReference type="ARBA" id="ARBA00023034"/>
    </source>
</evidence>
<keyword evidence="8" id="KW-0333">Golgi apparatus</keyword>
<gene>
    <name evidence="14" type="ORF">MCHLO_14427</name>
</gene>
<keyword evidence="10" id="KW-0175">Coiled coil</keyword>
<comment type="similarity">
    <text evidence="3">Belongs to the TVP38/TMEM64 family.</text>
</comment>
<feature type="transmembrane region" description="Helical" evidence="12">
    <location>
        <begin position="835"/>
        <end position="854"/>
    </location>
</feature>
<evidence type="ECO:0000256" key="10">
    <source>
        <dbReference type="SAM" id="Coils"/>
    </source>
</evidence>
<feature type="compositionally biased region" description="Basic residues" evidence="11">
    <location>
        <begin position="309"/>
        <end position="334"/>
    </location>
</feature>
<evidence type="ECO:0000256" key="5">
    <source>
        <dbReference type="ARBA" id="ARBA00020673"/>
    </source>
</evidence>
<feature type="region of interest" description="Disordered" evidence="11">
    <location>
        <begin position="890"/>
        <end position="931"/>
    </location>
</feature>
<accession>A0ABQ0M702</accession>
<organism evidence="14 15">
    <name type="scientific">Mycena chlorophos</name>
    <name type="common">Agaric fungus</name>
    <name type="synonym">Agaricus chlorophos</name>
    <dbReference type="NCBI Taxonomy" id="658473"/>
    <lineage>
        <taxon>Eukaryota</taxon>
        <taxon>Fungi</taxon>
        <taxon>Dikarya</taxon>
        <taxon>Basidiomycota</taxon>
        <taxon>Agaricomycotina</taxon>
        <taxon>Agaricomycetes</taxon>
        <taxon>Agaricomycetidae</taxon>
        <taxon>Agaricales</taxon>
        <taxon>Marasmiineae</taxon>
        <taxon>Mycenaceae</taxon>
        <taxon>Mycena</taxon>
    </lineage>
</organism>
<comment type="subcellular location">
    <subcellularLocation>
        <location evidence="2">Golgi apparatus membrane</location>
        <topology evidence="2">Multi-pass membrane protein</topology>
    </subcellularLocation>
</comment>
<feature type="coiled-coil region" evidence="10">
    <location>
        <begin position="260"/>
        <end position="294"/>
    </location>
</feature>
<dbReference type="InterPro" id="IPR051076">
    <property type="entry name" value="Golgi_membrane_TVP38/TMEM64"/>
</dbReference>
<comment type="function">
    <text evidence="1">Golgi membrane protein involved in vesicular trafficking and spindle migration.</text>
</comment>
<feature type="transmembrane region" description="Helical" evidence="12">
    <location>
        <begin position="723"/>
        <end position="747"/>
    </location>
</feature>
<keyword evidence="9 12" id="KW-0472">Membrane</keyword>
<evidence type="ECO:0000259" key="13">
    <source>
        <dbReference type="Pfam" id="PF09335"/>
    </source>
</evidence>
<evidence type="ECO:0000256" key="6">
    <source>
        <dbReference type="ARBA" id="ARBA00022692"/>
    </source>
</evidence>
<evidence type="ECO:0000256" key="7">
    <source>
        <dbReference type="ARBA" id="ARBA00022989"/>
    </source>
</evidence>
<evidence type="ECO:0000256" key="4">
    <source>
        <dbReference type="ARBA" id="ARBA00013533"/>
    </source>
</evidence>
<dbReference type="EMBL" id="DF849525">
    <property type="protein sequence ID" value="GAT57941.1"/>
    <property type="molecule type" value="Genomic_DNA"/>
</dbReference>
<evidence type="ECO:0000313" key="14">
    <source>
        <dbReference type="EMBL" id="GAT57941.1"/>
    </source>
</evidence>
<feature type="transmembrane region" description="Helical" evidence="12">
    <location>
        <begin position="650"/>
        <end position="667"/>
    </location>
</feature>
<keyword evidence="7 12" id="KW-1133">Transmembrane helix</keyword>
<dbReference type="Pfam" id="PF09335">
    <property type="entry name" value="VTT_dom"/>
    <property type="match status" value="1"/>
</dbReference>
<feature type="compositionally biased region" description="Pro residues" evidence="11">
    <location>
        <begin position="591"/>
        <end position="601"/>
    </location>
</feature>
<sequence>MDAFPAVLLLLAGSAIVLNTIYHRLEAPLPDEDAEIVRLERLVDPTLRPAARREEEQSRRVHQIEVALRPEDALTRIATKLTDLTKRAKDAESLLAIRDKRVQAMSRLYSEERTAREKLEGRLRELTVAQQKMRREHKKEMDAVVLRLEAETEKRLLDAAAFEAQHLKEVESLEERMVAEFVEKDKKRTRAHTQERKRLMDKCKMLWKKVMELEMDATAAMGREWCEREQTDAFIARLVVRAESAERAGQDERATREQIAKTAEADNKALKNRLLAASKERDELREDLASVQQVGTVIAAKVELALRSHRRKSTTRRLGQRHSGRATHARKMVHRTTLAQEDDSDDSDDVLDVFSAPPPAVNPARLTPIPHGRHRKSVYDEAPHVKVLSRATSQFASNAAKTATVSQSVSADSLDDAHEMQALPPRCEKLAALPHVDCSARLVRVHCVSREPLSKAVVNVPAVPRARWTCVQVTGWAPSTSLALPVNRHVPLIPLQVAGAQPTRYEGLIVRQAVKFWLGTDINLNAVLRSHRDLRVRCGARRLFRRRYIKTLLRLAWIGLLRCQCQSAMSSAPELAMPRPKVAGLGEHAYPPEPAPSPAPPYSTFGNSESNDNATIGRDLMRTPSPTQSESDLLNGVRPKQSRQATIRRLAIIAFIVVIVVLIEVYHTQIINALKPVTNWLHGVKGGWVIPILVLIVLSFPPLFGHELVLTLCGLVWGVGEGFGIGAAGTLLGEIITYWVFAYWCFARAAKAEERNLRYALLAHTIRKGGVVIAIVVRYSTIPGHVTTAIFATCGMPFWIFLVAAVVSLPKQFAIVYVGYALGTSGSSKSSHIQSIVIGVTTPITVVAMLYLRWYTKKVTPGLVYERRKARQAKMLAELDAEVGATAALHPSRRLSTRTAPNASPPHATRPSVPLLPSDPTQLYSPSTSPPCWPANPPANFPVTASSAAVLTYV</sequence>